<dbReference type="Proteomes" id="UP000538666">
    <property type="component" value="Unassembled WGS sequence"/>
</dbReference>
<dbReference type="SMART" id="SM00480">
    <property type="entry name" value="POL3Bc"/>
    <property type="match status" value="1"/>
</dbReference>
<evidence type="ECO:0000259" key="13">
    <source>
        <dbReference type="Pfam" id="PF02768"/>
    </source>
</evidence>
<comment type="similarity">
    <text evidence="2">Belongs to the beta sliding clamp family.</text>
</comment>
<keyword evidence="7" id="KW-0235">DNA replication</keyword>
<dbReference type="InterPro" id="IPR022635">
    <property type="entry name" value="DNA_polIII_beta_C"/>
</dbReference>
<evidence type="ECO:0000256" key="1">
    <source>
        <dbReference type="ARBA" id="ARBA00004496"/>
    </source>
</evidence>
<dbReference type="GO" id="GO:0003677">
    <property type="term" value="F:DNA binding"/>
    <property type="evidence" value="ECO:0007669"/>
    <property type="project" value="UniProtKB-KW"/>
</dbReference>
<accession>A0A841JT17</accession>
<evidence type="ECO:0000256" key="6">
    <source>
        <dbReference type="ARBA" id="ARBA00022695"/>
    </source>
</evidence>
<evidence type="ECO:0000256" key="8">
    <source>
        <dbReference type="ARBA" id="ARBA00022932"/>
    </source>
</evidence>
<keyword evidence="4" id="KW-0963">Cytoplasm</keyword>
<evidence type="ECO:0000313" key="15">
    <source>
        <dbReference type="Proteomes" id="UP000538666"/>
    </source>
</evidence>
<sequence>MLILPRMGMVATDGHRLSLVEVQEDGLAIDGYQKVLLPRECMGDLLSLFGSSKDETVEFSESENTIFFQIGHRTLSVRKLIGQFPNYDAIIPREAMDSIVLGAADFMGSLQRVLQFSDEKSSGIRLHIDKNALTVSASAPGSGESQEALQTSYTGDELTIGFNGHYIAEFLKTIGTEGAVRVALKNGSSAAVITPESFNPEYQQKYVVMPMRV</sequence>
<evidence type="ECO:0000256" key="9">
    <source>
        <dbReference type="ARBA" id="ARBA00023125"/>
    </source>
</evidence>
<evidence type="ECO:0000256" key="10">
    <source>
        <dbReference type="ARBA" id="ARBA00030988"/>
    </source>
</evidence>
<dbReference type="SUPFAM" id="SSF55979">
    <property type="entry name" value="DNA clamp"/>
    <property type="match status" value="2"/>
</dbReference>
<dbReference type="CDD" id="cd00140">
    <property type="entry name" value="beta_clamp"/>
    <property type="match status" value="1"/>
</dbReference>
<dbReference type="GO" id="GO:0009360">
    <property type="term" value="C:DNA polymerase III complex"/>
    <property type="evidence" value="ECO:0007669"/>
    <property type="project" value="InterPro"/>
</dbReference>
<evidence type="ECO:0000256" key="5">
    <source>
        <dbReference type="ARBA" id="ARBA00022679"/>
    </source>
</evidence>
<gene>
    <name evidence="14" type="ORF">HNQ77_002252</name>
</gene>
<dbReference type="Gene3D" id="3.70.10.10">
    <property type="match status" value="1"/>
</dbReference>
<dbReference type="GO" id="GO:0003887">
    <property type="term" value="F:DNA-directed DNA polymerase activity"/>
    <property type="evidence" value="ECO:0007669"/>
    <property type="project" value="UniProtKB-KW"/>
</dbReference>
<keyword evidence="6 14" id="KW-0548">Nucleotidyltransferase</keyword>
<evidence type="ECO:0000256" key="7">
    <source>
        <dbReference type="ARBA" id="ARBA00022705"/>
    </source>
</evidence>
<dbReference type="Gene3D" id="3.10.150.10">
    <property type="entry name" value="DNA Polymerase III, subunit A, domain 2"/>
    <property type="match status" value="1"/>
</dbReference>
<reference evidence="14 15" key="1">
    <citation type="submission" date="2020-08" db="EMBL/GenBank/DDBJ databases">
        <title>Genomic Encyclopedia of Type Strains, Phase IV (KMG-IV): sequencing the most valuable type-strain genomes for metagenomic binning, comparative biology and taxonomic classification.</title>
        <authorList>
            <person name="Goeker M."/>
        </authorList>
    </citation>
    <scope>NUCLEOTIDE SEQUENCE [LARGE SCALE GENOMIC DNA]</scope>
    <source>
        <strain evidence="14 15">DSM 103733</strain>
    </source>
</reference>
<dbReference type="AlphaFoldDB" id="A0A841JT17"/>
<comment type="subcellular location">
    <subcellularLocation>
        <location evidence="1">Cytoplasm</location>
    </subcellularLocation>
</comment>
<proteinExistence type="inferred from homology"/>
<evidence type="ECO:0000256" key="4">
    <source>
        <dbReference type="ARBA" id="ARBA00022490"/>
    </source>
</evidence>
<dbReference type="PANTHER" id="PTHR30478">
    <property type="entry name" value="DNA POLYMERASE III SUBUNIT BETA"/>
    <property type="match status" value="1"/>
</dbReference>
<organism evidence="14 15">
    <name type="scientific">Silvibacterium bohemicum</name>
    <dbReference type="NCBI Taxonomy" id="1577686"/>
    <lineage>
        <taxon>Bacteria</taxon>
        <taxon>Pseudomonadati</taxon>
        <taxon>Acidobacteriota</taxon>
        <taxon>Terriglobia</taxon>
        <taxon>Terriglobales</taxon>
        <taxon>Acidobacteriaceae</taxon>
        <taxon>Silvibacterium</taxon>
    </lineage>
</organism>
<dbReference type="InterPro" id="IPR046938">
    <property type="entry name" value="DNA_clamp_sf"/>
</dbReference>
<dbReference type="InterPro" id="IPR001001">
    <property type="entry name" value="DNA_polIII_beta"/>
</dbReference>
<dbReference type="GO" id="GO:0005737">
    <property type="term" value="C:cytoplasm"/>
    <property type="evidence" value="ECO:0007669"/>
    <property type="project" value="UniProtKB-SubCell"/>
</dbReference>
<dbReference type="InterPro" id="IPR022637">
    <property type="entry name" value="DNA_polIII_beta_cen"/>
</dbReference>
<dbReference type="Pfam" id="PF02768">
    <property type="entry name" value="DNA_pol3_beta_3"/>
    <property type="match status" value="1"/>
</dbReference>
<evidence type="ECO:0000256" key="11">
    <source>
        <dbReference type="ARBA" id="ARBA00033276"/>
    </source>
</evidence>
<evidence type="ECO:0000259" key="12">
    <source>
        <dbReference type="Pfam" id="PF02767"/>
    </source>
</evidence>
<dbReference type="EMBL" id="JACHEK010000004">
    <property type="protein sequence ID" value="MBB6144300.1"/>
    <property type="molecule type" value="Genomic_DNA"/>
</dbReference>
<keyword evidence="15" id="KW-1185">Reference proteome</keyword>
<comment type="caution">
    <text evidence="14">The sequence shown here is derived from an EMBL/GenBank/DDBJ whole genome shotgun (WGS) entry which is preliminary data.</text>
</comment>
<evidence type="ECO:0000313" key="14">
    <source>
        <dbReference type="EMBL" id="MBB6144300.1"/>
    </source>
</evidence>
<evidence type="ECO:0000256" key="2">
    <source>
        <dbReference type="ARBA" id="ARBA00010752"/>
    </source>
</evidence>
<dbReference type="GO" id="GO:0008408">
    <property type="term" value="F:3'-5' exonuclease activity"/>
    <property type="evidence" value="ECO:0007669"/>
    <property type="project" value="InterPro"/>
</dbReference>
<dbReference type="PANTHER" id="PTHR30478:SF0">
    <property type="entry name" value="BETA SLIDING CLAMP"/>
    <property type="match status" value="1"/>
</dbReference>
<keyword evidence="9" id="KW-0238">DNA-binding</keyword>
<dbReference type="Pfam" id="PF02767">
    <property type="entry name" value="DNA_pol3_beta_2"/>
    <property type="match status" value="1"/>
</dbReference>
<name>A0A841JT17_9BACT</name>
<feature type="domain" description="DNA polymerase III beta sliding clamp central" evidence="12">
    <location>
        <begin position="9"/>
        <end position="86"/>
    </location>
</feature>
<keyword evidence="5 14" id="KW-0808">Transferase</keyword>
<evidence type="ECO:0000256" key="3">
    <source>
        <dbReference type="ARBA" id="ARBA00021035"/>
    </source>
</evidence>
<protein>
    <recommendedName>
        <fullName evidence="3">Beta sliding clamp</fullName>
    </recommendedName>
    <alternativeName>
        <fullName evidence="11">Beta-clamp processivity factor</fullName>
    </alternativeName>
    <alternativeName>
        <fullName evidence="10">DNA polymerase III beta sliding clamp subunit</fullName>
    </alternativeName>
</protein>
<feature type="domain" description="DNA polymerase III beta sliding clamp C-terminal" evidence="13">
    <location>
        <begin position="90"/>
        <end position="212"/>
    </location>
</feature>
<keyword evidence="8" id="KW-0239">DNA-directed DNA polymerase</keyword>
<dbReference type="GO" id="GO:0006271">
    <property type="term" value="P:DNA strand elongation involved in DNA replication"/>
    <property type="evidence" value="ECO:0007669"/>
    <property type="project" value="TreeGrafter"/>
</dbReference>